<feature type="region of interest" description="Disordered" evidence="1">
    <location>
        <begin position="158"/>
        <end position="182"/>
    </location>
</feature>
<dbReference type="Proteomes" id="UP001596540">
    <property type="component" value="Unassembled WGS sequence"/>
</dbReference>
<comment type="caution">
    <text evidence="2">The sequence shown here is derived from an EMBL/GenBank/DDBJ whole genome shotgun (WGS) entry which is preliminary data.</text>
</comment>
<evidence type="ECO:0000256" key="1">
    <source>
        <dbReference type="SAM" id="MobiDB-lite"/>
    </source>
</evidence>
<reference evidence="3" key="1">
    <citation type="journal article" date="2019" name="Int. J. Syst. Evol. Microbiol.">
        <title>The Global Catalogue of Microorganisms (GCM) 10K type strain sequencing project: providing services to taxonomists for standard genome sequencing and annotation.</title>
        <authorList>
            <consortium name="The Broad Institute Genomics Platform"/>
            <consortium name="The Broad Institute Genome Sequencing Center for Infectious Disease"/>
            <person name="Wu L."/>
            <person name="Ma J."/>
        </authorList>
    </citation>
    <scope>NUCLEOTIDE SEQUENCE [LARGE SCALE GENOMIC DNA]</scope>
    <source>
        <strain evidence="3">CGMCC 4.7382</strain>
    </source>
</reference>
<organism evidence="2 3">
    <name type="scientific">Marinactinospora rubrisoli</name>
    <dbReference type="NCBI Taxonomy" id="2715399"/>
    <lineage>
        <taxon>Bacteria</taxon>
        <taxon>Bacillati</taxon>
        <taxon>Actinomycetota</taxon>
        <taxon>Actinomycetes</taxon>
        <taxon>Streptosporangiales</taxon>
        <taxon>Nocardiopsidaceae</taxon>
        <taxon>Marinactinospora</taxon>
    </lineage>
</organism>
<dbReference type="RefSeq" id="WP_379873439.1">
    <property type="nucleotide sequence ID" value="NZ_JBHTBH010000014.1"/>
</dbReference>
<evidence type="ECO:0000313" key="2">
    <source>
        <dbReference type="EMBL" id="MFC7330792.1"/>
    </source>
</evidence>
<proteinExistence type="predicted"/>
<evidence type="ECO:0000313" key="3">
    <source>
        <dbReference type="Proteomes" id="UP001596540"/>
    </source>
</evidence>
<sequence length="377" mass="41465">MARSYAQIKSGIWQDEHFVSRLSESAQRLYFLLLSQPNLNSAGVLPLQERRWKKLARDSTDATVTAALAELHAHWYVIVDEDTEEVLIRTFIRNDGLWRQPNVLKSALGHVENTMSATLRAVLRHELSRLPLDTLDGKRAEQSRTLVQTLLETLPQTLPEGFLEPPSRPLPEENPTSPPLTNGEVVPSFRVEDMNPQVMEVVDEPAQPVLEGFPKGFPEGFPEGSGVGAGVGEGAGVSFGEAQKKLPQSEIAGTTCENTKTSQADASQGLTVQAQQLADAFWQRYKTGRTQSFISIRQIIKTALGNGVDRDDLARALDAIGREERPVTGAVLQIALQQVRSPNVVAINSRQQQSDDLFGRAMKRARAREAQMNGGAL</sequence>
<dbReference type="EMBL" id="JBHTBH010000014">
    <property type="protein sequence ID" value="MFC7330792.1"/>
    <property type="molecule type" value="Genomic_DNA"/>
</dbReference>
<protein>
    <submittedName>
        <fullName evidence="2">Uncharacterized protein</fullName>
    </submittedName>
</protein>
<accession>A0ABW2KLT5</accession>
<gene>
    <name evidence="2" type="ORF">ACFQRF_23955</name>
</gene>
<name>A0ABW2KLT5_9ACTN</name>
<keyword evidence="3" id="KW-1185">Reference proteome</keyword>